<sequence length="248" mass="27328">METTSITTITTSTSDTSTAPCPPSCLTQSLCALGEDSVIQDLIEEEPGSNKPSPSTRSEPPILRLTPIGFRVPPRNSILTPQILRRNDQDATAPQRITSRPATEPPEDNHSYNHSHHNHNTTTDVMKDITSDTVVSSTGAPRAQCWPLLSSPCTPQTFATTQLELCHIQKYAGDCGVNFQKSYVSRDCGSFNICSKLLRMFYQSVVASVLFYTVVCWGAAYPKKDTSRLDKLIRRAGSVVGMNCWTLW</sequence>
<accession>A0ACB8VKH0</accession>
<protein>
    <submittedName>
        <fullName evidence="1">Uncharacterized protein</fullName>
    </submittedName>
</protein>
<organism evidence="1 2">
    <name type="scientific">Scortum barcoo</name>
    <name type="common">barcoo grunter</name>
    <dbReference type="NCBI Taxonomy" id="214431"/>
    <lineage>
        <taxon>Eukaryota</taxon>
        <taxon>Metazoa</taxon>
        <taxon>Chordata</taxon>
        <taxon>Craniata</taxon>
        <taxon>Vertebrata</taxon>
        <taxon>Euteleostomi</taxon>
        <taxon>Actinopterygii</taxon>
        <taxon>Neopterygii</taxon>
        <taxon>Teleostei</taxon>
        <taxon>Neoteleostei</taxon>
        <taxon>Acanthomorphata</taxon>
        <taxon>Eupercaria</taxon>
        <taxon>Centrarchiformes</taxon>
        <taxon>Terapontoidei</taxon>
        <taxon>Terapontidae</taxon>
        <taxon>Scortum</taxon>
    </lineage>
</organism>
<comment type="caution">
    <text evidence="1">The sequence shown here is derived from an EMBL/GenBank/DDBJ whole genome shotgun (WGS) entry which is preliminary data.</text>
</comment>
<dbReference type="Proteomes" id="UP000831701">
    <property type="component" value="Chromosome 21"/>
</dbReference>
<name>A0ACB8VKH0_9TELE</name>
<reference evidence="1" key="1">
    <citation type="submission" date="2022-04" db="EMBL/GenBank/DDBJ databases">
        <title>Jade perch genome.</title>
        <authorList>
            <person name="Chao B."/>
        </authorList>
    </citation>
    <scope>NUCLEOTIDE SEQUENCE</scope>
    <source>
        <strain evidence="1">CB-2022</strain>
    </source>
</reference>
<evidence type="ECO:0000313" key="1">
    <source>
        <dbReference type="EMBL" id="KAI3355028.1"/>
    </source>
</evidence>
<dbReference type="EMBL" id="CM041551">
    <property type="protein sequence ID" value="KAI3355028.1"/>
    <property type="molecule type" value="Genomic_DNA"/>
</dbReference>
<proteinExistence type="predicted"/>
<keyword evidence="2" id="KW-1185">Reference proteome</keyword>
<evidence type="ECO:0000313" key="2">
    <source>
        <dbReference type="Proteomes" id="UP000831701"/>
    </source>
</evidence>
<gene>
    <name evidence="1" type="ORF">L3Q82_017843</name>
</gene>